<reference evidence="1 2" key="1">
    <citation type="journal article" date="2020" name="Mol. Biol. Evol.">
        <title>Distinct Expression and Methylation Patterns for Genes with Different Fates following a Single Whole-Genome Duplication in Flowering Plants.</title>
        <authorList>
            <person name="Shi T."/>
            <person name="Rahmani R.S."/>
            <person name="Gugger P.F."/>
            <person name="Wang M."/>
            <person name="Li H."/>
            <person name="Zhang Y."/>
            <person name="Li Z."/>
            <person name="Wang Q."/>
            <person name="Van de Peer Y."/>
            <person name="Marchal K."/>
            <person name="Chen J."/>
        </authorList>
    </citation>
    <scope>NUCLEOTIDE SEQUENCE [LARGE SCALE GENOMIC DNA]</scope>
    <source>
        <tissue evidence="1">Leaf</tissue>
    </source>
</reference>
<comment type="caution">
    <text evidence="1">The sequence shown here is derived from an EMBL/GenBank/DDBJ whole genome shotgun (WGS) entry which is preliminary data.</text>
</comment>
<sequence>MKASLCVPPISLQSPLLHGS</sequence>
<keyword evidence="2" id="KW-1185">Reference proteome</keyword>
<evidence type="ECO:0000313" key="2">
    <source>
        <dbReference type="Proteomes" id="UP000607653"/>
    </source>
</evidence>
<dbReference type="Proteomes" id="UP000607653">
    <property type="component" value="Unassembled WGS sequence"/>
</dbReference>
<protein>
    <submittedName>
        <fullName evidence="1">Uncharacterized protein</fullName>
    </submittedName>
</protein>
<name>A0A822YWP6_NELNU</name>
<proteinExistence type="predicted"/>
<gene>
    <name evidence="1" type="ORF">HUJ06_006205</name>
</gene>
<organism evidence="1 2">
    <name type="scientific">Nelumbo nucifera</name>
    <name type="common">Sacred lotus</name>
    <dbReference type="NCBI Taxonomy" id="4432"/>
    <lineage>
        <taxon>Eukaryota</taxon>
        <taxon>Viridiplantae</taxon>
        <taxon>Streptophyta</taxon>
        <taxon>Embryophyta</taxon>
        <taxon>Tracheophyta</taxon>
        <taxon>Spermatophyta</taxon>
        <taxon>Magnoliopsida</taxon>
        <taxon>Proteales</taxon>
        <taxon>Nelumbonaceae</taxon>
        <taxon>Nelumbo</taxon>
    </lineage>
</organism>
<dbReference type="EMBL" id="DUZY01000004">
    <property type="protein sequence ID" value="DAD35565.1"/>
    <property type="molecule type" value="Genomic_DNA"/>
</dbReference>
<accession>A0A822YWP6</accession>
<dbReference type="AlphaFoldDB" id="A0A822YWP6"/>
<evidence type="ECO:0000313" key="1">
    <source>
        <dbReference type="EMBL" id="DAD35565.1"/>
    </source>
</evidence>